<organism evidence="1">
    <name type="scientific">uncultured Microcoleus sp</name>
    <dbReference type="NCBI Taxonomy" id="259945"/>
    <lineage>
        <taxon>Bacteria</taxon>
        <taxon>Bacillati</taxon>
        <taxon>Cyanobacteriota</taxon>
        <taxon>Cyanophyceae</taxon>
        <taxon>Oscillatoriophycideae</taxon>
        <taxon>Oscillatoriales</taxon>
        <taxon>Microcoleaceae</taxon>
        <taxon>Microcoleus</taxon>
        <taxon>environmental samples</taxon>
    </lineage>
</organism>
<evidence type="ECO:0000313" key="1">
    <source>
        <dbReference type="EMBL" id="CAA9380499.1"/>
    </source>
</evidence>
<gene>
    <name evidence="1" type="ORF">AVDCRST_MAG84-5041</name>
</gene>
<dbReference type="AlphaFoldDB" id="A0A6J4NEC7"/>
<protein>
    <submittedName>
        <fullName evidence="1">Uncharacterized protein</fullName>
    </submittedName>
</protein>
<name>A0A6J4NEC7_9CYAN</name>
<reference evidence="1" key="1">
    <citation type="submission" date="2020-02" db="EMBL/GenBank/DDBJ databases">
        <authorList>
            <person name="Meier V. D."/>
        </authorList>
    </citation>
    <scope>NUCLEOTIDE SEQUENCE</scope>
    <source>
        <strain evidence="1">AVDCRST_MAG84</strain>
    </source>
</reference>
<proteinExistence type="predicted"/>
<sequence>MRSGVSGLNKRYHNPRNHTKSGLAISLAHTSTAFCRTDSAYIKAQTLIHFENIYLSYLLKPL</sequence>
<accession>A0A6J4NEC7</accession>
<dbReference type="EMBL" id="CADCTZ010001128">
    <property type="protein sequence ID" value="CAA9380499.1"/>
    <property type="molecule type" value="Genomic_DNA"/>
</dbReference>